<dbReference type="InterPro" id="IPR013785">
    <property type="entry name" value="Aldolase_TIM"/>
</dbReference>
<dbReference type="PIRSF" id="PIRSF006621">
    <property type="entry name" value="Dus"/>
    <property type="match status" value="1"/>
</dbReference>
<keyword evidence="6 12" id="KW-0819">tRNA processing</keyword>
<evidence type="ECO:0000256" key="10">
    <source>
        <dbReference type="ARBA" id="ARBA00048205"/>
    </source>
</evidence>
<organism evidence="16 17">
    <name type="scientific">Aquicella lusitana</name>
    <dbReference type="NCBI Taxonomy" id="254246"/>
    <lineage>
        <taxon>Bacteria</taxon>
        <taxon>Pseudomonadati</taxon>
        <taxon>Pseudomonadota</taxon>
        <taxon>Gammaproteobacteria</taxon>
        <taxon>Legionellales</taxon>
        <taxon>Coxiellaceae</taxon>
        <taxon>Aquicella</taxon>
    </lineage>
</organism>
<keyword evidence="7" id="KW-0521">NADP</keyword>
<comment type="catalytic activity">
    <reaction evidence="10">
        <text>a 5,6-dihydrouridine in tRNA + NADP(+) = a uridine in tRNA + NADPH + H(+)</text>
        <dbReference type="Rhea" id="RHEA:23624"/>
        <dbReference type="Rhea" id="RHEA-COMP:13339"/>
        <dbReference type="Rhea" id="RHEA-COMP:13887"/>
        <dbReference type="ChEBI" id="CHEBI:15378"/>
        <dbReference type="ChEBI" id="CHEBI:57783"/>
        <dbReference type="ChEBI" id="CHEBI:58349"/>
        <dbReference type="ChEBI" id="CHEBI:65315"/>
        <dbReference type="ChEBI" id="CHEBI:74443"/>
    </reaction>
</comment>
<keyword evidence="14" id="KW-0547">Nucleotide-binding</keyword>
<dbReference type="Proteomes" id="UP000254720">
    <property type="component" value="Unassembled WGS sequence"/>
</dbReference>
<comment type="function">
    <text evidence="2 12">Catalyzes the synthesis of 5,6-dihydrouridine (D), a modified base found in the D-loop of most tRNAs, via the reduction of the C5-C6 double bond in target uridines.</text>
</comment>
<gene>
    <name evidence="16" type="ORF">C8D86_101132</name>
</gene>
<keyword evidence="3" id="KW-0820">tRNA-binding</keyword>
<comment type="similarity">
    <text evidence="12">Belongs to the dus family.</text>
</comment>
<dbReference type="AlphaFoldDB" id="A0A370GYY5"/>
<keyword evidence="4 12" id="KW-0285">Flavoprotein</keyword>
<proteinExistence type="inferred from homology"/>
<feature type="binding site" evidence="14">
    <location>
        <position position="176"/>
    </location>
    <ligand>
        <name>FMN</name>
        <dbReference type="ChEBI" id="CHEBI:58210"/>
    </ligand>
</feature>
<dbReference type="PANTHER" id="PTHR45846">
    <property type="entry name" value="TRNA-DIHYDROURIDINE(47) SYNTHASE [NAD(P)(+)]-LIKE"/>
    <property type="match status" value="1"/>
</dbReference>
<keyword evidence="8" id="KW-0694">RNA-binding</keyword>
<dbReference type="PANTHER" id="PTHR45846:SF1">
    <property type="entry name" value="TRNA-DIHYDROURIDINE(47) SYNTHASE [NAD(P)(+)]-LIKE"/>
    <property type="match status" value="1"/>
</dbReference>
<comment type="catalytic activity">
    <reaction evidence="11">
        <text>a 5,6-dihydrouridine in tRNA + NAD(+) = a uridine in tRNA + NADH + H(+)</text>
        <dbReference type="Rhea" id="RHEA:54452"/>
        <dbReference type="Rhea" id="RHEA-COMP:13339"/>
        <dbReference type="Rhea" id="RHEA-COMP:13887"/>
        <dbReference type="ChEBI" id="CHEBI:15378"/>
        <dbReference type="ChEBI" id="CHEBI:57540"/>
        <dbReference type="ChEBI" id="CHEBI:57945"/>
        <dbReference type="ChEBI" id="CHEBI:65315"/>
        <dbReference type="ChEBI" id="CHEBI:74443"/>
    </reaction>
</comment>
<evidence type="ECO:0000313" key="17">
    <source>
        <dbReference type="Proteomes" id="UP000254720"/>
    </source>
</evidence>
<evidence type="ECO:0000256" key="14">
    <source>
        <dbReference type="PIRSR" id="PIRSR006621-2"/>
    </source>
</evidence>
<dbReference type="GO" id="GO:0000049">
    <property type="term" value="F:tRNA binding"/>
    <property type="evidence" value="ECO:0007669"/>
    <property type="project" value="UniProtKB-KW"/>
</dbReference>
<feature type="binding site" evidence="14">
    <location>
        <begin position="230"/>
        <end position="231"/>
    </location>
    <ligand>
        <name>FMN</name>
        <dbReference type="ChEBI" id="CHEBI:58210"/>
    </ligand>
</feature>
<evidence type="ECO:0000256" key="1">
    <source>
        <dbReference type="ARBA" id="ARBA00001917"/>
    </source>
</evidence>
<evidence type="ECO:0000256" key="13">
    <source>
        <dbReference type="PIRSR" id="PIRSR006621-1"/>
    </source>
</evidence>
<evidence type="ECO:0000256" key="2">
    <source>
        <dbReference type="ARBA" id="ARBA00002790"/>
    </source>
</evidence>
<dbReference type="PROSITE" id="PS01136">
    <property type="entry name" value="UPF0034"/>
    <property type="match status" value="1"/>
</dbReference>
<feature type="active site" description="Proton donor" evidence="13">
    <location>
        <position position="108"/>
    </location>
</feature>
<reference evidence="16 17" key="1">
    <citation type="submission" date="2018-07" db="EMBL/GenBank/DDBJ databases">
        <title>Genomic Encyclopedia of Type Strains, Phase IV (KMG-IV): sequencing the most valuable type-strain genomes for metagenomic binning, comparative biology and taxonomic classification.</title>
        <authorList>
            <person name="Goeker M."/>
        </authorList>
    </citation>
    <scope>NUCLEOTIDE SEQUENCE [LARGE SCALE GENOMIC DNA]</scope>
    <source>
        <strain evidence="16 17">DSM 16500</strain>
    </source>
</reference>
<dbReference type="InterPro" id="IPR035587">
    <property type="entry name" value="DUS-like_FMN-bd"/>
</dbReference>
<evidence type="ECO:0000256" key="11">
    <source>
        <dbReference type="ARBA" id="ARBA00048802"/>
    </source>
</evidence>
<feature type="domain" description="DUS-like FMN-binding" evidence="15">
    <location>
        <begin position="21"/>
        <end position="317"/>
    </location>
</feature>
<keyword evidence="9 12" id="KW-0560">Oxidoreductase</keyword>
<dbReference type="CDD" id="cd02801">
    <property type="entry name" value="DUS_like_FMN"/>
    <property type="match status" value="1"/>
</dbReference>
<protein>
    <recommendedName>
        <fullName evidence="12">tRNA-dihydrouridine synthase</fullName>
        <ecNumber evidence="12">1.3.1.-</ecNumber>
    </recommendedName>
</protein>
<dbReference type="GO" id="GO:0017150">
    <property type="term" value="F:tRNA dihydrouridine synthase activity"/>
    <property type="evidence" value="ECO:0007669"/>
    <property type="project" value="InterPro"/>
</dbReference>
<dbReference type="Gene3D" id="1.10.1200.80">
    <property type="entry name" value="Putative flavin oxidoreducatase, domain 2"/>
    <property type="match status" value="1"/>
</dbReference>
<dbReference type="InterPro" id="IPR024036">
    <property type="entry name" value="tRNA-dHydroUridine_Synthase_C"/>
</dbReference>
<evidence type="ECO:0000256" key="12">
    <source>
        <dbReference type="PIRNR" id="PIRNR006621"/>
    </source>
</evidence>
<keyword evidence="17" id="KW-1185">Reference proteome</keyword>
<dbReference type="RefSeq" id="WP_170131722.1">
    <property type="nucleotide sequence ID" value="NZ_LR699114.1"/>
</dbReference>
<name>A0A370GYY5_9COXI</name>
<evidence type="ECO:0000256" key="3">
    <source>
        <dbReference type="ARBA" id="ARBA00022555"/>
    </source>
</evidence>
<dbReference type="InterPro" id="IPR001269">
    <property type="entry name" value="DUS_fam"/>
</dbReference>
<accession>A0A370GYY5</accession>
<evidence type="ECO:0000256" key="4">
    <source>
        <dbReference type="ARBA" id="ARBA00022630"/>
    </source>
</evidence>
<dbReference type="GO" id="GO:0050660">
    <property type="term" value="F:flavin adenine dinucleotide binding"/>
    <property type="evidence" value="ECO:0007669"/>
    <property type="project" value="InterPro"/>
</dbReference>
<evidence type="ECO:0000313" key="16">
    <source>
        <dbReference type="EMBL" id="RDI48849.1"/>
    </source>
</evidence>
<feature type="binding site" evidence="14">
    <location>
        <position position="147"/>
    </location>
    <ligand>
        <name>FMN</name>
        <dbReference type="ChEBI" id="CHEBI:58210"/>
    </ligand>
</feature>
<dbReference type="EMBL" id="QQAX01000001">
    <property type="protein sequence ID" value="RDI48849.1"/>
    <property type="molecule type" value="Genomic_DNA"/>
</dbReference>
<comment type="caution">
    <text evidence="16">The sequence shown here is derived from an EMBL/GenBank/DDBJ whole genome shotgun (WGS) entry which is preliminary data.</text>
</comment>
<sequence length="324" mass="35751">MTLFKPLRIGNKTFAINLIQGPLAGVSLAPFRELTWRYSQPAFSCSEMISCKTLLHRSMASLQRFTAKHPQEGPVCFQLSGSDPVELAAATKKITDLGADLIDLNCGCPVKKIRSRGAGSSLLMNAPKLYQLITAMKSHTHVPVGIKIRVEGGNEKFNQEIAQVVCDAGADFLVVHGRHWTEHYETPCRHEAIQFFVEQLSIPVIGNGDIACIDSLKVMFATGCAGAMISRAGVGQPWLIQQLMAEMCQQKFTFPSLNEISVIYLEHIESLIPLLGSEKFSMLHARKLAKYYARPLANRTDFCAAVNACETLADLKSLCARYFI</sequence>
<dbReference type="EC" id="1.3.1.-" evidence="12"/>
<comment type="cofactor">
    <cofactor evidence="1 12 14">
        <name>FMN</name>
        <dbReference type="ChEBI" id="CHEBI:58210"/>
    </cofactor>
</comment>
<dbReference type="Pfam" id="PF01207">
    <property type="entry name" value="Dus"/>
    <property type="match status" value="1"/>
</dbReference>
<dbReference type="InterPro" id="IPR018517">
    <property type="entry name" value="tRNA_hU_synthase_CS"/>
</dbReference>
<dbReference type="SUPFAM" id="SSF51395">
    <property type="entry name" value="FMN-linked oxidoreductases"/>
    <property type="match status" value="1"/>
</dbReference>
<evidence type="ECO:0000256" key="6">
    <source>
        <dbReference type="ARBA" id="ARBA00022694"/>
    </source>
</evidence>
<feature type="binding site" evidence="14">
    <location>
        <position position="78"/>
    </location>
    <ligand>
        <name>FMN</name>
        <dbReference type="ChEBI" id="CHEBI:58210"/>
    </ligand>
</feature>
<evidence type="ECO:0000256" key="7">
    <source>
        <dbReference type="ARBA" id="ARBA00022857"/>
    </source>
</evidence>
<evidence type="ECO:0000256" key="8">
    <source>
        <dbReference type="ARBA" id="ARBA00022884"/>
    </source>
</evidence>
<evidence type="ECO:0000259" key="15">
    <source>
        <dbReference type="Pfam" id="PF01207"/>
    </source>
</evidence>
<evidence type="ECO:0000256" key="9">
    <source>
        <dbReference type="ARBA" id="ARBA00023002"/>
    </source>
</evidence>
<dbReference type="Gene3D" id="3.20.20.70">
    <property type="entry name" value="Aldolase class I"/>
    <property type="match status" value="1"/>
</dbReference>
<keyword evidence="5 12" id="KW-0288">FMN</keyword>
<evidence type="ECO:0000256" key="5">
    <source>
        <dbReference type="ARBA" id="ARBA00022643"/>
    </source>
</evidence>